<feature type="region of interest" description="Disordered" evidence="2">
    <location>
        <begin position="87"/>
        <end position="111"/>
    </location>
</feature>
<gene>
    <name evidence="4" type="ORF">AQ490_22155</name>
</gene>
<evidence type="ECO:0000313" key="4">
    <source>
        <dbReference type="EMBL" id="KRV49018.1"/>
    </source>
</evidence>
<dbReference type="EMBL" id="LLZU01000016">
    <property type="protein sequence ID" value="KRV49018.1"/>
    <property type="molecule type" value="Genomic_DNA"/>
</dbReference>
<proteinExistence type="predicted"/>
<dbReference type="InterPro" id="IPR036890">
    <property type="entry name" value="HATPase_C_sf"/>
</dbReference>
<dbReference type="OrthoDB" id="3473697at2"/>
<dbReference type="PANTHER" id="PTHR35526:SF3">
    <property type="entry name" value="ANTI-SIGMA-F FACTOR RSBW"/>
    <property type="match status" value="1"/>
</dbReference>
<dbReference type="RefSeq" id="WP_018384850.1">
    <property type="nucleotide sequence ID" value="NZ_LLZU01000016.1"/>
</dbReference>
<dbReference type="eggNOG" id="COG2172">
    <property type="taxonomic scope" value="Bacteria"/>
</dbReference>
<dbReference type="CDD" id="cd16936">
    <property type="entry name" value="HATPase_RsbW-like"/>
    <property type="match status" value="1"/>
</dbReference>
<evidence type="ECO:0000313" key="5">
    <source>
        <dbReference type="Proteomes" id="UP000050867"/>
    </source>
</evidence>
<evidence type="ECO:0000259" key="3">
    <source>
        <dbReference type="Pfam" id="PF13581"/>
    </source>
</evidence>
<dbReference type="PANTHER" id="PTHR35526">
    <property type="entry name" value="ANTI-SIGMA-F FACTOR RSBW-RELATED"/>
    <property type="match status" value="1"/>
</dbReference>
<sequence>MNANFVAPASPAVSFSVPLSSTWRGARLARLLVVQQLESWGVPHTAGVSRGVAWITAELATNAVIHGGVPGRDFGLGLSLRSGTVRVEVSDSRPERPPQPSVDVPSPEAESGRGLLVVAELADRWGWDVRDGRVKVVWAERDLARRR</sequence>
<keyword evidence="5" id="KW-1185">Reference proteome</keyword>
<dbReference type="STRING" id="76728.AQ490_22155"/>
<keyword evidence="1" id="KW-0808">Transferase</keyword>
<dbReference type="Proteomes" id="UP000050867">
    <property type="component" value="Unassembled WGS sequence"/>
</dbReference>
<reference evidence="4 5" key="1">
    <citation type="submission" date="2015-10" db="EMBL/GenBank/DDBJ databases">
        <title>Draft genome sequence of pyrrolomycin-producing Streptomyces vitaminophilus.</title>
        <authorList>
            <person name="Graham D.E."/>
            <person name="Mahan K.M."/>
            <person name="Klingeman D.M."/>
            <person name="Hettich R.L."/>
            <person name="Parry R.J."/>
        </authorList>
    </citation>
    <scope>NUCLEOTIDE SEQUENCE [LARGE SCALE GENOMIC DNA]</scope>
    <source>
        <strain evidence="4 5">ATCC 31673</strain>
    </source>
</reference>
<comment type="caution">
    <text evidence="4">The sequence shown here is derived from an EMBL/GenBank/DDBJ whole genome shotgun (WGS) entry which is preliminary data.</text>
</comment>
<dbReference type="GO" id="GO:0004674">
    <property type="term" value="F:protein serine/threonine kinase activity"/>
    <property type="evidence" value="ECO:0007669"/>
    <property type="project" value="UniProtKB-KW"/>
</dbReference>
<keyword evidence="1" id="KW-0418">Kinase</keyword>
<dbReference type="InterPro" id="IPR050267">
    <property type="entry name" value="Anti-sigma-factor_SerPK"/>
</dbReference>
<feature type="domain" description="Histidine kinase/HSP90-like ATPase" evidence="3">
    <location>
        <begin position="28"/>
        <end position="132"/>
    </location>
</feature>
<organism evidence="4 5">
    <name type="scientific">Wenjunlia vitaminophila</name>
    <name type="common">Streptomyces vitaminophilus</name>
    <dbReference type="NCBI Taxonomy" id="76728"/>
    <lineage>
        <taxon>Bacteria</taxon>
        <taxon>Bacillati</taxon>
        <taxon>Actinomycetota</taxon>
        <taxon>Actinomycetes</taxon>
        <taxon>Kitasatosporales</taxon>
        <taxon>Streptomycetaceae</taxon>
        <taxon>Wenjunlia</taxon>
    </lineage>
</organism>
<name>A0A0T6LSF3_WENVI</name>
<evidence type="ECO:0000256" key="2">
    <source>
        <dbReference type="SAM" id="MobiDB-lite"/>
    </source>
</evidence>
<dbReference type="Gene3D" id="3.30.565.10">
    <property type="entry name" value="Histidine kinase-like ATPase, C-terminal domain"/>
    <property type="match status" value="1"/>
</dbReference>
<dbReference type="AlphaFoldDB" id="A0A0T6LSF3"/>
<accession>A0A0T6LSF3</accession>
<dbReference type="Pfam" id="PF13581">
    <property type="entry name" value="HATPase_c_2"/>
    <property type="match status" value="1"/>
</dbReference>
<keyword evidence="1" id="KW-0723">Serine/threonine-protein kinase</keyword>
<dbReference type="InterPro" id="IPR003594">
    <property type="entry name" value="HATPase_dom"/>
</dbReference>
<dbReference type="SUPFAM" id="SSF55874">
    <property type="entry name" value="ATPase domain of HSP90 chaperone/DNA topoisomerase II/histidine kinase"/>
    <property type="match status" value="1"/>
</dbReference>
<protein>
    <recommendedName>
        <fullName evidence="3">Histidine kinase/HSP90-like ATPase domain-containing protein</fullName>
    </recommendedName>
</protein>
<evidence type="ECO:0000256" key="1">
    <source>
        <dbReference type="ARBA" id="ARBA00022527"/>
    </source>
</evidence>